<dbReference type="GO" id="GO:0005506">
    <property type="term" value="F:iron ion binding"/>
    <property type="evidence" value="ECO:0007669"/>
    <property type="project" value="InterPro"/>
</dbReference>
<accession>A0A9P3Q6C9</accession>
<dbReference type="InterPro" id="IPR002397">
    <property type="entry name" value="Cyt_P450_B"/>
</dbReference>
<dbReference type="PROSITE" id="PS00086">
    <property type="entry name" value="CYTOCHROME_P450"/>
    <property type="match status" value="1"/>
</dbReference>
<keyword evidence="3 7" id="KW-0479">Metal-binding</keyword>
<comment type="similarity">
    <text evidence="1 7">Belongs to the cytochrome P450 family.</text>
</comment>
<evidence type="ECO:0000256" key="3">
    <source>
        <dbReference type="ARBA" id="ARBA00022723"/>
    </source>
</evidence>
<dbReference type="InterPro" id="IPR017972">
    <property type="entry name" value="Cyt_P450_CS"/>
</dbReference>
<evidence type="ECO:0000256" key="4">
    <source>
        <dbReference type="ARBA" id="ARBA00023002"/>
    </source>
</evidence>
<dbReference type="PANTHER" id="PTHR46696:SF6">
    <property type="entry name" value="P450, PUTATIVE (EUROFUNG)-RELATED"/>
    <property type="match status" value="1"/>
</dbReference>
<dbReference type="EMBL" id="BRZI01000006">
    <property type="protein sequence ID" value="GLD29542.1"/>
    <property type="molecule type" value="Genomic_DNA"/>
</dbReference>
<evidence type="ECO:0000256" key="7">
    <source>
        <dbReference type="RuleBase" id="RU000461"/>
    </source>
</evidence>
<dbReference type="EMBL" id="BRXE01000001">
    <property type="protein sequence ID" value="GLB81077.1"/>
    <property type="molecule type" value="Genomic_DNA"/>
</dbReference>
<dbReference type="Pfam" id="PF00067">
    <property type="entry name" value="p450"/>
    <property type="match status" value="1"/>
</dbReference>
<dbReference type="InterPro" id="IPR036396">
    <property type="entry name" value="Cyt_P450_sf"/>
</dbReference>
<keyword evidence="6 7" id="KW-0503">Monooxygenase</keyword>
<evidence type="ECO:0000256" key="5">
    <source>
        <dbReference type="ARBA" id="ARBA00023004"/>
    </source>
</evidence>
<dbReference type="PRINTS" id="PR00359">
    <property type="entry name" value="BP450"/>
</dbReference>
<dbReference type="Proteomes" id="UP001165663">
    <property type="component" value="Unassembled WGS sequence"/>
</dbReference>
<reference evidence="9" key="1">
    <citation type="submission" date="2022-08" db="EMBL/GenBank/DDBJ databases">
        <title>Mycobacterium kiyosense sp. nov., scotochromogenic slow-glowing species isolated from respiratory specimens.</title>
        <authorList>
            <person name="Fukano H."/>
            <person name="Kazumi Y."/>
            <person name="Sakagami N."/>
            <person name="Ato M."/>
            <person name="Mitarai S."/>
            <person name="Hoshino Y."/>
        </authorList>
    </citation>
    <scope>NUCLEOTIDE SEQUENCE</scope>
    <source>
        <strain evidence="9">1413</strain>
        <strain evidence="8">SRL2020-028</strain>
    </source>
</reference>
<dbReference type="AlphaFoldDB" id="A0A9P3Q6C9"/>
<keyword evidence="4 7" id="KW-0560">Oxidoreductase</keyword>
<keyword evidence="10" id="KW-1185">Reference proteome</keyword>
<evidence type="ECO:0000256" key="6">
    <source>
        <dbReference type="ARBA" id="ARBA00023033"/>
    </source>
</evidence>
<dbReference type="Gene3D" id="1.10.630.10">
    <property type="entry name" value="Cytochrome P450"/>
    <property type="match status" value="1"/>
</dbReference>
<keyword evidence="5 7" id="KW-0408">Iron</keyword>
<evidence type="ECO:0000313" key="9">
    <source>
        <dbReference type="EMBL" id="GLD29542.1"/>
    </source>
</evidence>
<name>A0A9P3Q6C9_9MYCO</name>
<sequence>MCDDMGEAQAESETAAAAILPHYNMWDPGHEKAKWDVFAYARRNCPVAHTDADGGGQYVVTRYEDVRRVLEDPQTFSSAGVSPRPSPVQLNPLDADPPYQVELRKLLNPLFTRNFLLRFEPELRKNAVDLIGRFIDNGRCDFIREFAGPFVGNALSRVVFNEEDPEKMDRAADVVIRVAVEATDEAFFELAMLAGQYIAEREANPVERTDVLNAIATGVLESGRPLTDVERLGVVTVLFLGGLDTTRGAMGSIAYHLAKDPELEQRLRDPAWIRQDMDEFIRLESPVGCLGRRATRDVELGGVKIRQGEQLLIRFDSANRDEARFEDAARLRFDVRRPSSAGFGLGIHRCLGSHFARIQIAIAFDELFKRVTKLRFADPDAEVRWAPGIANGPERLDLLFDKIG</sequence>
<dbReference type="Proteomes" id="UP001064782">
    <property type="component" value="Unassembled WGS sequence"/>
</dbReference>
<comment type="caution">
    <text evidence="9">The sequence shown here is derived from an EMBL/GenBank/DDBJ whole genome shotgun (WGS) entry which is preliminary data.</text>
</comment>
<dbReference type="PANTHER" id="PTHR46696">
    <property type="entry name" value="P450, PUTATIVE (EUROFUNG)-RELATED"/>
    <property type="match status" value="1"/>
</dbReference>
<dbReference type="InterPro" id="IPR001128">
    <property type="entry name" value="Cyt_P450"/>
</dbReference>
<keyword evidence="2 7" id="KW-0349">Heme</keyword>
<dbReference type="GO" id="GO:0020037">
    <property type="term" value="F:heme binding"/>
    <property type="evidence" value="ECO:0007669"/>
    <property type="project" value="InterPro"/>
</dbReference>
<dbReference type="GO" id="GO:0016705">
    <property type="term" value="F:oxidoreductase activity, acting on paired donors, with incorporation or reduction of molecular oxygen"/>
    <property type="evidence" value="ECO:0007669"/>
    <property type="project" value="InterPro"/>
</dbReference>
<proteinExistence type="inferred from homology"/>
<dbReference type="SUPFAM" id="SSF48264">
    <property type="entry name" value="Cytochrome P450"/>
    <property type="match status" value="1"/>
</dbReference>
<organism evidence="9 10">
    <name type="scientific">Mycobacterium kiyosense</name>
    <dbReference type="NCBI Taxonomy" id="2871094"/>
    <lineage>
        <taxon>Bacteria</taxon>
        <taxon>Bacillati</taxon>
        <taxon>Actinomycetota</taxon>
        <taxon>Actinomycetes</taxon>
        <taxon>Mycobacteriales</taxon>
        <taxon>Mycobacteriaceae</taxon>
        <taxon>Mycobacterium</taxon>
    </lineage>
</organism>
<evidence type="ECO:0000313" key="8">
    <source>
        <dbReference type="EMBL" id="GLB81077.1"/>
    </source>
</evidence>
<evidence type="ECO:0000256" key="1">
    <source>
        <dbReference type="ARBA" id="ARBA00010617"/>
    </source>
</evidence>
<protein>
    <submittedName>
        <fullName evidence="9">Cytochrome P450</fullName>
    </submittedName>
</protein>
<gene>
    <name evidence="9" type="ORF">Mkiyose1413_14250</name>
    <name evidence="8" type="ORF">SRL2020028_03330</name>
</gene>
<dbReference type="GO" id="GO:0004497">
    <property type="term" value="F:monooxygenase activity"/>
    <property type="evidence" value="ECO:0007669"/>
    <property type="project" value="UniProtKB-KW"/>
</dbReference>
<evidence type="ECO:0000256" key="2">
    <source>
        <dbReference type="ARBA" id="ARBA00022617"/>
    </source>
</evidence>
<evidence type="ECO:0000313" key="10">
    <source>
        <dbReference type="Proteomes" id="UP001064782"/>
    </source>
</evidence>